<keyword evidence="4 5" id="KW-0472">Membrane</keyword>
<dbReference type="PANTHER" id="PTHR36926:SF1">
    <property type="entry name" value="COLICIN V PRODUCTION PROTEIN"/>
    <property type="match status" value="1"/>
</dbReference>
<protein>
    <submittedName>
        <fullName evidence="6">CvpA family protein</fullName>
    </submittedName>
</protein>
<dbReference type="Pfam" id="PF02674">
    <property type="entry name" value="Colicin_V"/>
    <property type="match status" value="1"/>
</dbReference>
<dbReference type="Proteomes" id="UP000672097">
    <property type="component" value="Unassembled WGS sequence"/>
</dbReference>
<sequence length="182" mass="19876">MQEALPPLTSLDWAVLAGLLLSVLMGLWRGLVFEVLSLLGWLAAWWAAQSFSGWAAAQLPWGAADSIWRAMGAYGLVFTATLLACGLLARLARLLVAATPLSLPDRFFGAVFGLLRGVLIALVLTTLVLWTPLAKTDVWKASWVANTLTEWVRQLQPLFPQWPGLKAWLPEKLEVPGAPSLF</sequence>
<evidence type="ECO:0000256" key="3">
    <source>
        <dbReference type="ARBA" id="ARBA00022989"/>
    </source>
</evidence>
<dbReference type="PANTHER" id="PTHR36926">
    <property type="entry name" value="COLICIN V PRODUCTION PROTEIN"/>
    <property type="match status" value="1"/>
</dbReference>
<dbReference type="EMBL" id="JAGQDG010000004">
    <property type="protein sequence ID" value="MBQ0935819.1"/>
    <property type="molecule type" value="Genomic_DNA"/>
</dbReference>
<evidence type="ECO:0000313" key="7">
    <source>
        <dbReference type="Proteomes" id="UP000672097"/>
    </source>
</evidence>
<organism evidence="6 7">
    <name type="scientific">Ideonella paludis</name>
    <dbReference type="NCBI Taxonomy" id="1233411"/>
    <lineage>
        <taxon>Bacteria</taxon>
        <taxon>Pseudomonadati</taxon>
        <taxon>Pseudomonadota</taxon>
        <taxon>Betaproteobacteria</taxon>
        <taxon>Burkholderiales</taxon>
        <taxon>Sphaerotilaceae</taxon>
        <taxon>Ideonella</taxon>
    </lineage>
</organism>
<name>A0ABS5DXM8_9BURK</name>
<feature type="transmembrane region" description="Helical" evidence="5">
    <location>
        <begin position="73"/>
        <end position="95"/>
    </location>
</feature>
<gene>
    <name evidence="6" type="ORF">KAK11_10830</name>
</gene>
<feature type="transmembrane region" description="Helical" evidence="5">
    <location>
        <begin position="12"/>
        <end position="32"/>
    </location>
</feature>
<reference evidence="6 7" key="1">
    <citation type="submission" date="2021-04" db="EMBL/GenBank/DDBJ databases">
        <title>The genome sequence of type strain Ideonella paludis KCTC 32238.</title>
        <authorList>
            <person name="Liu Y."/>
        </authorList>
    </citation>
    <scope>NUCLEOTIDE SEQUENCE [LARGE SCALE GENOMIC DNA]</scope>
    <source>
        <strain evidence="6 7">KCTC 32238</strain>
    </source>
</reference>
<keyword evidence="2 5" id="KW-0812">Transmembrane</keyword>
<evidence type="ECO:0000256" key="2">
    <source>
        <dbReference type="ARBA" id="ARBA00022692"/>
    </source>
</evidence>
<evidence type="ECO:0000256" key="5">
    <source>
        <dbReference type="SAM" id="Phobius"/>
    </source>
</evidence>
<comment type="caution">
    <text evidence="6">The sequence shown here is derived from an EMBL/GenBank/DDBJ whole genome shotgun (WGS) entry which is preliminary data.</text>
</comment>
<comment type="subcellular location">
    <subcellularLocation>
        <location evidence="1">Membrane</location>
        <topology evidence="1">Multi-pass membrane protein</topology>
    </subcellularLocation>
</comment>
<accession>A0ABS5DXM8</accession>
<keyword evidence="7" id="KW-1185">Reference proteome</keyword>
<evidence type="ECO:0000313" key="6">
    <source>
        <dbReference type="EMBL" id="MBQ0935819.1"/>
    </source>
</evidence>
<dbReference type="InterPro" id="IPR052719">
    <property type="entry name" value="CvpA-like"/>
</dbReference>
<dbReference type="InterPro" id="IPR003825">
    <property type="entry name" value="Colicin-V_CvpA"/>
</dbReference>
<feature type="transmembrane region" description="Helical" evidence="5">
    <location>
        <begin position="38"/>
        <end position="61"/>
    </location>
</feature>
<proteinExistence type="predicted"/>
<feature type="transmembrane region" description="Helical" evidence="5">
    <location>
        <begin position="107"/>
        <end position="130"/>
    </location>
</feature>
<keyword evidence="3 5" id="KW-1133">Transmembrane helix</keyword>
<evidence type="ECO:0000256" key="1">
    <source>
        <dbReference type="ARBA" id="ARBA00004141"/>
    </source>
</evidence>
<evidence type="ECO:0000256" key="4">
    <source>
        <dbReference type="ARBA" id="ARBA00023136"/>
    </source>
</evidence>